<gene>
    <name evidence="1" type="ORF">D1B31_05015</name>
</gene>
<dbReference type="RefSeq" id="WP_118919662.1">
    <property type="nucleotide sequence ID" value="NZ_QWEG01000003.1"/>
</dbReference>
<accession>A0A417YWN4</accession>
<protein>
    <submittedName>
        <fullName evidence="1">Uncharacterized protein</fullName>
    </submittedName>
</protein>
<evidence type="ECO:0000313" key="2">
    <source>
        <dbReference type="Proteomes" id="UP000284416"/>
    </source>
</evidence>
<dbReference type="AlphaFoldDB" id="A0A417YWN4"/>
<sequence length="347" mass="39954">MKKYILPIGILLISIFLLNTVIEPKEPEKVSNSETNDEKSRLVPAFKADEVPDEKPLLIYEGDNFLAQLSKDDVETAAKKVRPLEVKPYQHAWLKFEEYTEHITISEWDEGKESEPENTNTYETGGIPGVKVLLIRTQRRDKSAAVYVAKVRVKNIYSYQKHLSPNINNYTVIGFFADDESKIAMPHPMKDFYDIRALEGSLESHQNEFPELDIRNLPTYYLFKKGNILYKTGEYKELVAYLNQENVLTFEGKSDNWEVNLFVRQNLKTIKQQVSIRYIGKSALNQSPVDLEVSGPSWNWGSSIDLDKDKKLTSEVDVDIEVSPEDSITCILKWNGKEEQIELFYAN</sequence>
<dbReference type="OrthoDB" id="2826497at2"/>
<evidence type="ECO:0000313" key="1">
    <source>
        <dbReference type="EMBL" id="RHW42007.1"/>
    </source>
</evidence>
<proteinExistence type="predicted"/>
<organism evidence="1 2">
    <name type="scientific">Neobacillus notoginsengisoli</name>
    <dbReference type="NCBI Taxonomy" id="1578198"/>
    <lineage>
        <taxon>Bacteria</taxon>
        <taxon>Bacillati</taxon>
        <taxon>Bacillota</taxon>
        <taxon>Bacilli</taxon>
        <taxon>Bacillales</taxon>
        <taxon>Bacillaceae</taxon>
        <taxon>Neobacillus</taxon>
    </lineage>
</organism>
<comment type="caution">
    <text evidence="1">The sequence shown here is derived from an EMBL/GenBank/DDBJ whole genome shotgun (WGS) entry which is preliminary data.</text>
</comment>
<reference evidence="1 2" key="1">
    <citation type="journal article" date="2017" name="Int. J. Syst. Evol. Microbiol.">
        <title>Bacillus notoginsengisoli sp. nov., a novel bacterium isolated from the rhizosphere of Panax notoginseng.</title>
        <authorList>
            <person name="Zhang M.Y."/>
            <person name="Cheng J."/>
            <person name="Cai Y."/>
            <person name="Zhang T.Y."/>
            <person name="Wu Y.Y."/>
            <person name="Manikprabhu D."/>
            <person name="Li W.J."/>
            <person name="Zhang Y.X."/>
        </authorList>
    </citation>
    <scope>NUCLEOTIDE SEQUENCE [LARGE SCALE GENOMIC DNA]</scope>
    <source>
        <strain evidence="1 2">JCM 30743</strain>
    </source>
</reference>
<dbReference type="Proteomes" id="UP000284416">
    <property type="component" value="Unassembled WGS sequence"/>
</dbReference>
<keyword evidence="2" id="KW-1185">Reference proteome</keyword>
<dbReference type="EMBL" id="QWEG01000003">
    <property type="protein sequence ID" value="RHW42007.1"/>
    <property type="molecule type" value="Genomic_DNA"/>
</dbReference>
<name>A0A417YWN4_9BACI</name>